<feature type="compositionally biased region" description="Polar residues" evidence="1">
    <location>
        <begin position="10"/>
        <end position="23"/>
    </location>
</feature>
<reference evidence="2 3" key="1">
    <citation type="journal article" date="2024" name="bioRxiv">
        <title>A reference genome for Trichogramma kaykai: A tiny desert-dwelling parasitoid wasp with competing sex-ratio distorters.</title>
        <authorList>
            <person name="Culotta J."/>
            <person name="Lindsey A.R."/>
        </authorList>
    </citation>
    <scope>NUCLEOTIDE SEQUENCE [LARGE SCALE GENOMIC DNA]</scope>
    <source>
        <strain evidence="2 3">KSX58</strain>
    </source>
</reference>
<name>A0ABD2X4B8_9HYME</name>
<dbReference type="AlphaFoldDB" id="A0ABD2X4B8"/>
<protein>
    <recommendedName>
        <fullName evidence="4">Reverse transcriptase domain-containing protein</fullName>
    </recommendedName>
</protein>
<feature type="compositionally biased region" description="Polar residues" evidence="1">
    <location>
        <begin position="55"/>
        <end position="68"/>
    </location>
</feature>
<dbReference type="PANTHER" id="PTHR24559:SF444">
    <property type="entry name" value="REVERSE TRANSCRIPTASE DOMAIN-CONTAINING PROTEIN"/>
    <property type="match status" value="1"/>
</dbReference>
<proteinExistence type="predicted"/>
<evidence type="ECO:0008006" key="4">
    <source>
        <dbReference type="Google" id="ProtNLM"/>
    </source>
</evidence>
<dbReference type="EMBL" id="JBJJXI010000051">
    <property type="protein sequence ID" value="KAL3400187.1"/>
    <property type="molecule type" value="Genomic_DNA"/>
</dbReference>
<evidence type="ECO:0000313" key="3">
    <source>
        <dbReference type="Proteomes" id="UP001627154"/>
    </source>
</evidence>
<accession>A0ABD2X4B8</accession>
<feature type="compositionally biased region" description="Basic and acidic residues" evidence="1">
    <location>
        <begin position="69"/>
        <end position="79"/>
    </location>
</feature>
<dbReference type="GO" id="GO:0071897">
    <property type="term" value="P:DNA biosynthetic process"/>
    <property type="evidence" value="ECO:0007669"/>
    <property type="project" value="UniProtKB-ARBA"/>
</dbReference>
<evidence type="ECO:0000256" key="1">
    <source>
        <dbReference type="SAM" id="MobiDB-lite"/>
    </source>
</evidence>
<dbReference type="Gene3D" id="3.10.10.10">
    <property type="entry name" value="HIV Type 1 Reverse Transcriptase, subunit A, domain 1"/>
    <property type="match status" value="1"/>
</dbReference>
<dbReference type="InterPro" id="IPR053134">
    <property type="entry name" value="RNA-dir_DNA_polymerase"/>
</dbReference>
<sequence length="619" mass="69696">MRGQLPPNGAENTNSNINKSPTKQPKDLENQIPGSVSDNEVDDEGIDPFKRSSKLNRSIQDDSPTSSLKRVEAYADLSKEGGPVITKTEETPENSTSVAQQQEQEQHQPSPKLPDDPQIPNNQNIALINQRDPAVIIMAEQVKVKDAIATVPLFNGKNMNVEDFLETVTEAHDLIDQVKRPIFLKLVKLKIQGEARKSLKGATLNSVDELKKHLKQLYGTGLSLTALQGLLSRQIQQNGESVLTFANKIRDIGNEIIQKKEAEGALPPTFEASVKASQIECFKNGLIDEIALRLTNNDDISAIITEAVKIEKDLEIKRGAQTNLININLLPSNIKINEKEKVSIEGIDQKPKVSYGKIKLSIFGMNIMFHVVDDSFNLPGDALLGAQFFHDNNAIINFKDLSLQLNNDKLKIEILNKDLGLDLSGKNNITPAELIYDFYNEPDDFVSIQPENHIPEFHVCSLKFNELKNLISTEGLDETEKFHALKIINDHKDIFHLPGETLPGTDRIQHRIITTDDRPIHVKQYKYPHALKDEVNRQIQEMLNNDVIEKSESPYNNPLWIVQKKPDAQGNKRWRIVLDFRALNEKTIGDAYPLPNITEIFDQVGSAKYYSHTFWTLPI</sequence>
<evidence type="ECO:0000313" key="2">
    <source>
        <dbReference type="EMBL" id="KAL3400187.1"/>
    </source>
</evidence>
<dbReference type="SUPFAM" id="SSF56672">
    <property type="entry name" value="DNA/RNA polymerases"/>
    <property type="match status" value="1"/>
</dbReference>
<organism evidence="2 3">
    <name type="scientific">Trichogramma kaykai</name>
    <dbReference type="NCBI Taxonomy" id="54128"/>
    <lineage>
        <taxon>Eukaryota</taxon>
        <taxon>Metazoa</taxon>
        <taxon>Ecdysozoa</taxon>
        <taxon>Arthropoda</taxon>
        <taxon>Hexapoda</taxon>
        <taxon>Insecta</taxon>
        <taxon>Pterygota</taxon>
        <taxon>Neoptera</taxon>
        <taxon>Endopterygota</taxon>
        <taxon>Hymenoptera</taxon>
        <taxon>Apocrita</taxon>
        <taxon>Proctotrupomorpha</taxon>
        <taxon>Chalcidoidea</taxon>
        <taxon>Trichogrammatidae</taxon>
        <taxon>Trichogramma</taxon>
    </lineage>
</organism>
<feature type="region of interest" description="Disordered" evidence="1">
    <location>
        <begin position="1"/>
        <end position="122"/>
    </location>
</feature>
<comment type="caution">
    <text evidence="2">The sequence shown here is derived from an EMBL/GenBank/DDBJ whole genome shotgun (WGS) entry which is preliminary data.</text>
</comment>
<dbReference type="PANTHER" id="PTHR24559">
    <property type="entry name" value="TRANSPOSON TY3-I GAG-POL POLYPROTEIN"/>
    <property type="match status" value="1"/>
</dbReference>
<keyword evidence="3" id="KW-1185">Reference proteome</keyword>
<dbReference type="InterPro" id="IPR043502">
    <property type="entry name" value="DNA/RNA_pol_sf"/>
</dbReference>
<gene>
    <name evidence="2" type="ORF">TKK_006084</name>
</gene>
<dbReference type="Proteomes" id="UP001627154">
    <property type="component" value="Unassembled WGS sequence"/>
</dbReference>